<accession>A0A238YGG9</accession>
<proteinExistence type="inferred from homology"/>
<dbReference type="PANTHER" id="PTHR43000">
    <property type="entry name" value="DTDP-D-GLUCOSE 4,6-DEHYDRATASE-RELATED"/>
    <property type="match status" value="1"/>
</dbReference>
<dbReference type="RefSeq" id="WP_089333039.1">
    <property type="nucleotide sequence ID" value="NZ_FZNS01000005.1"/>
</dbReference>
<reference evidence="4" key="1">
    <citation type="submission" date="2017-06" db="EMBL/GenBank/DDBJ databases">
        <authorList>
            <person name="Varghese N."/>
            <person name="Submissions S."/>
        </authorList>
    </citation>
    <scope>NUCLEOTIDE SEQUENCE [LARGE SCALE GENOMIC DNA]</scope>
    <source>
        <strain evidence="4">DSM 28041</strain>
    </source>
</reference>
<organism evidence="3 4">
    <name type="scientific">Hymenobacter mucosus</name>
    <dbReference type="NCBI Taxonomy" id="1411120"/>
    <lineage>
        <taxon>Bacteria</taxon>
        <taxon>Pseudomonadati</taxon>
        <taxon>Bacteroidota</taxon>
        <taxon>Cytophagia</taxon>
        <taxon>Cytophagales</taxon>
        <taxon>Hymenobacteraceae</taxon>
        <taxon>Hymenobacter</taxon>
    </lineage>
</organism>
<feature type="domain" description="NAD-dependent epimerase/dehydratase" evidence="2">
    <location>
        <begin position="4"/>
        <end position="232"/>
    </location>
</feature>
<evidence type="ECO:0000313" key="4">
    <source>
        <dbReference type="Proteomes" id="UP000198310"/>
    </source>
</evidence>
<dbReference type="Proteomes" id="UP000198310">
    <property type="component" value="Unassembled WGS sequence"/>
</dbReference>
<evidence type="ECO:0000313" key="3">
    <source>
        <dbReference type="EMBL" id="SNR69898.1"/>
    </source>
</evidence>
<dbReference type="EMBL" id="FZNS01000005">
    <property type="protein sequence ID" value="SNR69898.1"/>
    <property type="molecule type" value="Genomic_DNA"/>
</dbReference>
<dbReference type="Pfam" id="PF01370">
    <property type="entry name" value="Epimerase"/>
    <property type="match status" value="1"/>
</dbReference>
<sequence>MKISIIGSNSLLASYIIEQLCKDDAHYIRLFGKEAPSNKKANIAFEYFRYPENGFDLSSLLDQDVVIYCAATGVQANKAFDVSLIYEINAFLPIRIINYLSEKKFSGKWISFGSYFEIGDNEHVHAFNESEIVNSERKIPNHYCSSKRLLTKFISNSLYSVKAFHLILPTIYGNKENDSRLIPYIVEALSKGKPVQLSKGLQVRQYLHCKDVVSLVQLLASNDYPQSIYNVANEPPIQIAELIHYIYALFNDSANSALGTLSTRDEGMKYLALNTEKVGKHISQWKPTIGIKEGIKEYL</sequence>
<protein>
    <submittedName>
        <fullName evidence="3">Nucleoside-diphosphate-sugar epimerase</fullName>
    </submittedName>
</protein>
<comment type="similarity">
    <text evidence="1">Belongs to the NAD(P)-dependent epimerase/dehydratase family.</text>
</comment>
<dbReference type="SUPFAM" id="SSF51735">
    <property type="entry name" value="NAD(P)-binding Rossmann-fold domains"/>
    <property type="match status" value="1"/>
</dbReference>
<keyword evidence="4" id="KW-1185">Reference proteome</keyword>
<dbReference type="Gene3D" id="3.40.50.720">
    <property type="entry name" value="NAD(P)-binding Rossmann-like Domain"/>
    <property type="match status" value="1"/>
</dbReference>
<evidence type="ECO:0000259" key="2">
    <source>
        <dbReference type="Pfam" id="PF01370"/>
    </source>
</evidence>
<dbReference type="InterPro" id="IPR036291">
    <property type="entry name" value="NAD(P)-bd_dom_sf"/>
</dbReference>
<name>A0A238YGG9_9BACT</name>
<gene>
    <name evidence="3" type="ORF">SAMN06269173_105202</name>
</gene>
<evidence type="ECO:0000256" key="1">
    <source>
        <dbReference type="ARBA" id="ARBA00007637"/>
    </source>
</evidence>
<dbReference type="InterPro" id="IPR001509">
    <property type="entry name" value="Epimerase_deHydtase"/>
</dbReference>
<dbReference type="AlphaFoldDB" id="A0A238YGG9"/>